<dbReference type="InterPro" id="IPR039663">
    <property type="entry name" value="AIP/AIPL1/TTC9"/>
</dbReference>
<organism evidence="3 4">
    <name type="scientific">Reticulomyxa filosa</name>
    <dbReference type="NCBI Taxonomy" id="46433"/>
    <lineage>
        <taxon>Eukaryota</taxon>
        <taxon>Sar</taxon>
        <taxon>Rhizaria</taxon>
        <taxon>Retaria</taxon>
        <taxon>Foraminifera</taxon>
        <taxon>Monothalamids</taxon>
        <taxon>Reticulomyxidae</taxon>
        <taxon>Reticulomyxa</taxon>
    </lineage>
</organism>
<dbReference type="EMBL" id="ASPP01002307">
    <property type="protein sequence ID" value="ETO34750.1"/>
    <property type="molecule type" value="Genomic_DNA"/>
</dbReference>
<proteinExistence type="predicted"/>
<dbReference type="AlphaFoldDB" id="X6P876"/>
<keyword evidence="2" id="KW-0802">TPR repeat</keyword>
<evidence type="ECO:0000313" key="3">
    <source>
        <dbReference type="EMBL" id="ETO34750.1"/>
    </source>
</evidence>
<protein>
    <submittedName>
        <fullName evidence="3">Uncharacterized protein</fullName>
    </submittedName>
</protein>
<dbReference type="SUPFAM" id="SSF48452">
    <property type="entry name" value="TPR-like"/>
    <property type="match status" value="1"/>
</dbReference>
<keyword evidence="1" id="KW-0677">Repeat</keyword>
<dbReference type="PANTHER" id="PTHR11242:SF0">
    <property type="entry name" value="TPR_REGION DOMAIN-CONTAINING PROTEIN"/>
    <property type="match status" value="1"/>
</dbReference>
<comment type="caution">
    <text evidence="3">The sequence shown here is derived from an EMBL/GenBank/DDBJ whole genome shotgun (WGS) entry which is preliminary data.</text>
</comment>
<dbReference type="Proteomes" id="UP000023152">
    <property type="component" value="Unassembled WGS sequence"/>
</dbReference>
<dbReference type="OrthoDB" id="5829758at2759"/>
<reference evidence="3 4" key="1">
    <citation type="journal article" date="2013" name="Curr. Biol.">
        <title>The Genome of the Foraminiferan Reticulomyxa filosa.</title>
        <authorList>
            <person name="Glockner G."/>
            <person name="Hulsmann N."/>
            <person name="Schleicher M."/>
            <person name="Noegel A.A."/>
            <person name="Eichinger L."/>
            <person name="Gallinger C."/>
            <person name="Pawlowski J."/>
            <person name="Sierra R."/>
            <person name="Euteneuer U."/>
            <person name="Pillet L."/>
            <person name="Moustafa A."/>
            <person name="Platzer M."/>
            <person name="Groth M."/>
            <person name="Szafranski K."/>
            <person name="Schliwa M."/>
        </authorList>
    </citation>
    <scope>NUCLEOTIDE SEQUENCE [LARGE SCALE GENOMIC DNA]</scope>
</reference>
<dbReference type="PANTHER" id="PTHR11242">
    <property type="entry name" value="ARYL HYDROCARBON RECEPTOR INTERACTING PROTEIN RELATED"/>
    <property type="match status" value="1"/>
</dbReference>
<keyword evidence="4" id="KW-1185">Reference proteome</keyword>
<dbReference type="InterPro" id="IPR011990">
    <property type="entry name" value="TPR-like_helical_dom_sf"/>
</dbReference>
<evidence type="ECO:0000256" key="1">
    <source>
        <dbReference type="ARBA" id="ARBA00022737"/>
    </source>
</evidence>
<accession>X6P876</accession>
<sequence length="216" mass="25392">MSYEQTVASDAEGNECRTSVSLQEIFRHAMNIKSAQISKLRVEFEKSPDFFKATEIYAHDIHLSANKLNHLLHFFFSLTYSFFHNNVFGQHTHFRQHKELTWDEKLTKCRALKDEGNRLSKLKKYHEALQKYNESIAIFKYFKKTDDKGERIILCDTISPDCTDIQFPQWTSEEQWQKARSEVIACFNNCSLCCLKLGRHTDVVWCTTLVDTPNFF</sequence>
<dbReference type="Gene3D" id="1.25.40.10">
    <property type="entry name" value="Tetratricopeptide repeat domain"/>
    <property type="match status" value="1"/>
</dbReference>
<gene>
    <name evidence="3" type="ORF">RFI_02340</name>
</gene>
<evidence type="ECO:0000256" key="2">
    <source>
        <dbReference type="ARBA" id="ARBA00022803"/>
    </source>
</evidence>
<name>X6P876_RETFI</name>
<evidence type="ECO:0000313" key="4">
    <source>
        <dbReference type="Proteomes" id="UP000023152"/>
    </source>
</evidence>